<comment type="caution">
    <text evidence="2">The sequence shown here is derived from an EMBL/GenBank/DDBJ whole genome shotgun (WGS) entry which is preliminary data.</text>
</comment>
<evidence type="ECO:0000313" key="2">
    <source>
        <dbReference type="EMBL" id="GAA4795913.1"/>
    </source>
</evidence>
<dbReference type="EMBL" id="BAABJV010000027">
    <property type="protein sequence ID" value="GAA4795913.1"/>
    <property type="molecule type" value="Genomic_DNA"/>
</dbReference>
<name>A0ABP9BIG5_9ACTN</name>
<evidence type="ECO:0000313" key="3">
    <source>
        <dbReference type="Proteomes" id="UP001501147"/>
    </source>
</evidence>
<protein>
    <submittedName>
        <fullName evidence="2">Uncharacterized protein</fullName>
    </submittedName>
</protein>
<dbReference type="Proteomes" id="UP001501147">
    <property type="component" value="Unassembled WGS sequence"/>
</dbReference>
<gene>
    <name evidence="2" type="ORF">GCM10023329_55750</name>
</gene>
<feature type="compositionally biased region" description="Gly residues" evidence="1">
    <location>
        <begin position="75"/>
        <end position="84"/>
    </location>
</feature>
<evidence type="ECO:0000256" key="1">
    <source>
        <dbReference type="SAM" id="MobiDB-lite"/>
    </source>
</evidence>
<sequence length="111" mass="11575">MAALLPPSLSQGRYFRYLRYLAGQRPGIGSGRALPVRYLSATPATGPVPRKPGPVAHASATATPSRYLDHAPDQGGSGGSGGSGADRKGRRKPRHYAKGAPHGSGPFRSDR</sequence>
<organism evidence="2 3">
    <name type="scientific">Streptomyces sanyensis</name>
    <dbReference type="NCBI Taxonomy" id="568869"/>
    <lineage>
        <taxon>Bacteria</taxon>
        <taxon>Bacillati</taxon>
        <taxon>Actinomycetota</taxon>
        <taxon>Actinomycetes</taxon>
        <taxon>Kitasatosporales</taxon>
        <taxon>Streptomycetaceae</taxon>
        <taxon>Streptomyces</taxon>
    </lineage>
</organism>
<reference evidence="3" key="1">
    <citation type="journal article" date="2019" name="Int. J. Syst. Evol. Microbiol.">
        <title>The Global Catalogue of Microorganisms (GCM) 10K type strain sequencing project: providing services to taxonomists for standard genome sequencing and annotation.</title>
        <authorList>
            <consortium name="The Broad Institute Genomics Platform"/>
            <consortium name="The Broad Institute Genome Sequencing Center for Infectious Disease"/>
            <person name="Wu L."/>
            <person name="Ma J."/>
        </authorList>
    </citation>
    <scope>NUCLEOTIDE SEQUENCE [LARGE SCALE GENOMIC DNA]</scope>
    <source>
        <strain evidence="3">JCM 18324</strain>
    </source>
</reference>
<keyword evidence="3" id="KW-1185">Reference proteome</keyword>
<feature type="region of interest" description="Disordered" evidence="1">
    <location>
        <begin position="41"/>
        <end position="111"/>
    </location>
</feature>
<feature type="compositionally biased region" description="Basic residues" evidence="1">
    <location>
        <begin position="88"/>
        <end position="97"/>
    </location>
</feature>
<proteinExistence type="predicted"/>
<accession>A0ABP9BIG5</accession>